<dbReference type="Pfam" id="PF03705">
    <property type="entry name" value="CheR_N"/>
    <property type="match status" value="1"/>
</dbReference>
<dbReference type="InterPro" id="IPR022641">
    <property type="entry name" value="CheR_N"/>
</dbReference>
<dbReference type="Pfam" id="PF01739">
    <property type="entry name" value="CheR"/>
    <property type="match status" value="1"/>
</dbReference>
<keyword evidence="4 5" id="KW-0949">S-adenosyl-L-methionine</keyword>
<dbReference type="Gene3D" id="3.40.50.150">
    <property type="entry name" value="Vaccinia Virus protein VP39"/>
    <property type="match status" value="1"/>
</dbReference>
<evidence type="ECO:0000256" key="4">
    <source>
        <dbReference type="ARBA" id="ARBA00022691"/>
    </source>
</evidence>
<comment type="catalytic activity">
    <reaction evidence="1 5">
        <text>L-glutamyl-[protein] + S-adenosyl-L-methionine = [protein]-L-glutamate 5-O-methyl ester + S-adenosyl-L-homocysteine</text>
        <dbReference type="Rhea" id="RHEA:24452"/>
        <dbReference type="Rhea" id="RHEA-COMP:10208"/>
        <dbReference type="Rhea" id="RHEA-COMP:10311"/>
        <dbReference type="ChEBI" id="CHEBI:29973"/>
        <dbReference type="ChEBI" id="CHEBI:57856"/>
        <dbReference type="ChEBI" id="CHEBI:59789"/>
        <dbReference type="ChEBI" id="CHEBI:82795"/>
        <dbReference type="EC" id="2.1.1.80"/>
    </reaction>
</comment>
<dbReference type="KEGG" id="gca:Galf_1966"/>
<organism evidence="8 9">
    <name type="scientific">Gallionella capsiferriformans (strain ES-2)</name>
    <name type="common">Gallionella ferruginea capsiferriformans (strain ES-2)</name>
    <dbReference type="NCBI Taxonomy" id="395494"/>
    <lineage>
        <taxon>Bacteria</taxon>
        <taxon>Pseudomonadati</taxon>
        <taxon>Pseudomonadota</taxon>
        <taxon>Betaproteobacteria</taxon>
        <taxon>Nitrosomonadales</taxon>
        <taxon>Gallionellaceae</taxon>
        <taxon>Gallionella</taxon>
    </lineage>
</organism>
<evidence type="ECO:0000256" key="3">
    <source>
        <dbReference type="ARBA" id="ARBA00022679"/>
    </source>
</evidence>
<dbReference type="InterPro" id="IPR026024">
    <property type="entry name" value="Chemotaxis_MeTrfase_CheR"/>
</dbReference>
<reference evidence="8 9" key="1">
    <citation type="submission" date="2010-08" db="EMBL/GenBank/DDBJ databases">
        <title>Complete sequence of Gallionella capsiferriformans ES-2.</title>
        <authorList>
            <consortium name="US DOE Joint Genome Institute"/>
            <person name="Lucas S."/>
            <person name="Copeland A."/>
            <person name="Lapidus A."/>
            <person name="Cheng J.-F."/>
            <person name="Bruce D."/>
            <person name="Goodwin L."/>
            <person name="Pitluck S."/>
            <person name="Chertkov O."/>
            <person name="Davenport K.W."/>
            <person name="Detter J.C."/>
            <person name="Han C."/>
            <person name="Tapia R."/>
            <person name="Land M."/>
            <person name="Hauser L."/>
            <person name="Chang Y.-J."/>
            <person name="Jeffries C."/>
            <person name="Kyrpides N."/>
            <person name="Ivanova N."/>
            <person name="Mikhailova N."/>
            <person name="Shelobolina E.S."/>
            <person name="Picardal F."/>
            <person name="Roden E."/>
            <person name="Emerson D."/>
            <person name="Woyke T."/>
        </authorList>
    </citation>
    <scope>NUCLEOTIDE SEQUENCE [LARGE SCALE GENOMIC DNA]</scope>
    <source>
        <strain evidence="8 9">ES-2</strain>
    </source>
</reference>
<evidence type="ECO:0000256" key="1">
    <source>
        <dbReference type="ARBA" id="ARBA00001541"/>
    </source>
</evidence>
<dbReference type="InterPro" id="IPR022642">
    <property type="entry name" value="CheR_C"/>
</dbReference>
<feature type="binding site" evidence="6">
    <location>
        <position position="75"/>
    </location>
    <ligand>
        <name>S-adenosyl-L-methionine</name>
        <dbReference type="ChEBI" id="CHEBI:59789"/>
    </ligand>
</feature>
<evidence type="ECO:0000256" key="5">
    <source>
        <dbReference type="PIRNR" id="PIRNR000410"/>
    </source>
</evidence>
<dbReference type="Proteomes" id="UP000001235">
    <property type="component" value="Chromosome"/>
</dbReference>
<name>D9SHH5_GALCS</name>
<accession>D9SHH5</accession>
<feature type="domain" description="CheR-type methyltransferase" evidence="7">
    <location>
        <begin position="1"/>
        <end position="269"/>
    </location>
</feature>
<dbReference type="eggNOG" id="COG1352">
    <property type="taxonomic scope" value="Bacteria"/>
</dbReference>
<sequence length="269" mass="30740">MSYQINDTEFKRLSGLLYDIAGISLSDAKKVLMTGRLSKRLIALGLDTYTQYYKYVTDPSHADELRFMVDLLTTNETYFFREPQHFEFLKEILPKSTERGDVYHVWSAAASIGAEAYTIAMVLADKLGVDGAWEILGTDISHSVLEHARRGHYRLAEAEKIHLPYLKKFCLKGRDDQVGTFLIDKKLRQHVRFEQLNLNVEGMKKMGEFDVIFLRNVLIYFDIPTKQRVVANLIRSLKSGGYLIVGHSESLNGITNVLTAVKPTIYRKP</sequence>
<dbReference type="InterPro" id="IPR050903">
    <property type="entry name" value="Bact_Chemotaxis_MeTrfase"/>
</dbReference>
<feature type="binding site" evidence="6">
    <location>
        <position position="139"/>
    </location>
    <ligand>
        <name>S-adenosyl-L-methionine</name>
        <dbReference type="ChEBI" id="CHEBI:59789"/>
    </ligand>
</feature>
<evidence type="ECO:0000259" key="7">
    <source>
        <dbReference type="PROSITE" id="PS50123"/>
    </source>
</evidence>
<proteinExistence type="predicted"/>
<dbReference type="OrthoDB" id="9816309at2"/>
<dbReference type="PANTHER" id="PTHR24422:SF26">
    <property type="entry name" value="CHEMOTAXIS PROTEIN METHYLTRANSFERASE"/>
    <property type="match status" value="1"/>
</dbReference>
<evidence type="ECO:0000313" key="9">
    <source>
        <dbReference type="Proteomes" id="UP000001235"/>
    </source>
</evidence>
<dbReference type="InterPro" id="IPR036804">
    <property type="entry name" value="CheR_N_sf"/>
</dbReference>
<feature type="binding site" evidence="6">
    <location>
        <position position="81"/>
    </location>
    <ligand>
        <name>S-adenosyl-L-methionine</name>
        <dbReference type="ChEBI" id="CHEBI:59789"/>
    </ligand>
</feature>
<dbReference type="GO" id="GO:0008983">
    <property type="term" value="F:protein-glutamate O-methyltransferase activity"/>
    <property type="evidence" value="ECO:0007669"/>
    <property type="project" value="UniProtKB-EC"/>
</dbReference>
<dbReference type="EC" id="2.1.1.80" evidence="5"/>
<feature type="binding site" evidence="6">
    <location>
        <begin position="197"/>
        <end position="198"/>
    </location>
    <ligand>
        <name>S-adenosyl-L-methionine</name>
        <dbReference type="ChEBI" id="CHEBI:59789"/>
    </ligand>
</feature>
<keyword evidence="9" id="KW-1185">Reference proteome</keyword>
<evidence type="ECO:0000256" key="2">
    <source>
        <dbReference type="ARBA" id="ARBA00022603"/>
    </source>
</evidence>
<gene>
    <name evidence="8" type="ordered locus">Galf_1966</name>
</gene>
<evidence type="ECO:0000313" key="8">
    <source>
        <dbReference type="EMBL" id="ADL55972.1"/>
    </source>
</evidence>
<dbReference type="HOGENOM" id="CLU_025854_0_0_4"/>
<dbReference type="STRING" id="395494.Galf_1966"/>
<feature type="binding site" evidence="6">
    <location>
        <begin position="215"/>
        <end position="216"/>
    </location>
    <ligand>
        <name>S-adenosyl-L-methionine</name>
        <dbReference type="ChEBI" id="CHEBI:59789"/>
    </ligand>
</feature>
<feature type="binding site" evidence="6">
    <location>
        <position position="115"/>
    </location>
    <ligand>
        <name>S-adenosyl-L-methionine</name>
        <dbReference type="ChEBI" id="CHEBI:59789"/>
    </ligand>
</feature>
<protein>
    <recommendedName>
        <fullName evidence="5">Chemotaxis protein methyltransferase</fullName>
        <ecNumber evidence="5">2.1.1.80</ecNumber>
    </recommendedName>
</protein>
<keyword evidence="3 5" id="KW-0808">Transferase</keyword>
<dbReference type="AlphaFoldDB" id="D9SHH5"/>
<dbReference type="SUPFAM" id="SSF53335">
    <property type="entry name" value="S-adenosyl-L-methionine-dependent methyltransferases"/>
    <property type="match status" value="1"/>
</dbReference>
<dbReference type="InterPro" id="IPR000780">
    <property type="entry name" value="CheR_MeTrfase"/>
</dbReference>
<dbReference type="GO" id="GO:0032259">
    <property type="term" value="P:methylation"/>
    <property type="evidence" value="ECO:0007669"/>
    <property type="project" value="UniProtKB-KW"/>
</dbReference>
<dbReference type="SMART" id="SM00138">
    <property type="entry name" value="MeTrc"/>
    <property type="match status" value="1"/>
</dbReference>
<dbReference type="PROSITE" id="PS50123">
    <property type="entry name" value="CHER"/>
    <property type="match status" value="1"/>
</dbReference>
<dbReference type="InterPro" id="IPR029063">
    <property type="entry name" value="SAM-dependent_MTases_sf"/>
</dbReference>
<feature type="binding site" evidence="6">
    <location>
        <position position="77"/>
    </location>
    <ligand>
        <name>S-adenosyl-L-methionine</name>
        <dbReference type="ChEBI" id="CHEBI:59789"/>
    </ligand>
</feature>
<keyword evidence="2 5" id="KW-0489">Methyltransferase</keyword>
<dbReference type="SUPFAM" id="SSF47757">
    <property type="entry name" value="Chemotaxis receptor methyltransferase CheR, N-terminal domain"/>
    <property type="match status" value="1"/>
</dbReference>
<dbReference type="PRINTS" id="PR00996">
    <property type="entry name" value="CHERMTFRASE"/>
</dbReference>
<dbReference type="Gene3D" id="1.10.155.10">
    <property type="entry name" value="Chemotaxis receptor methyltransferase CheR, N-terminal domain"/>
    <property type="match status" value="1"/>
</dbReference>
<dbReference type="RefSeq" id="WP_013293904.1">
    <property type="nucleotide sequence ID" value="NC_014394.1"/>
</dbReference>
<evidence type="ECO:0000256" key="6">
    <source>
        <dbReference type="PIRSR" id="PIRSR000410-1"/>
    </source>
</evidence>
<dbReference type="PIRSF" id="PIRSF000410">
    <property type="entry name" value="CheR"/>
    <property type="match status" value="1"/>
</dbReference>
<dbReference type="CDD" id="cd02440">
    <property type="entry name" value="AdoMet_MTases"/>
    <property type="match status" value="1"/>
</dbReference>
<dbReference type="PANTHER" id="PTHR24422">
    <property type="entry name" value="CHEMOTAXIS PROTEIN METHYLTRANSFERASE"/>
    <property type="match status" value="1"/>
</dbReference>
<dbReference type="EMBL" id="CP002159">
    <property type="protein sequence ID" value="ADL55972.1"/>
    <property type="molecule type" value="Genomic_DNA"/>
</dbReference>
<comment type="function">
    <text evidence="5">Methylation of the membrane-bound methyl-accepting chemotaxis proteins (MCP) to form gamma-glutamyl methyl ester residues in MCP.</text>
</comment>